<protein>
    <recommendedName>
        <fullName evidence="4">Blue (type 1) copper domain-containing protein</fullName>
    </recommendedName>
</protein>
<evidence type="ECO:0000313" key="2">
    <source>
        <dbReference type="EMBL" id="MBI2875791.1"/>
    </source>
</evidence>
<dbReference type="Gene3D" id="2.60.40.420">
    <property type="entry name" value="Cupredoxins - blue copper proteins"/>
    <property type="match status" value="1"/>
</dbReference>
<gene>
    <name evidence="2" type="ORF">HYY20_02795</name>
</gene>
<dbReference type="InterPro" id="IPR008972">
    <property type="entry name" value="Cupredoxin"/>
</dbReference>
<proteinExistence type="predicted"/>
<name>A0A932CMG7_UNCTE</name>
<dbReference type="Proteomes" id="UP000769766">
    <property type="component" value="Unassembled WGS sequence"/>
</dbReference>
<accession>A0A932CMG7</accession>
<evidence type="ECO:0000313" key="3">
    <source>
        <dbReference type="Proteomes" id="UP000769766"/>
    </source>
</evidence>
<comment type="caution">
    <text evidence="2">The sequence shown here is derived from an EMBL/GenBank/DDBJ whole genome shotgun (WGS) entry which is preliminary data.</text>
</comment>
<feature type="chain" id="PRO_5038032619" description="Blue (type 1) copper domain-containing protein" evidence="1">
    <location>
        <begin position="29"/>
        <end position="186"/>
    </location>
</feature>
<feature type="signal peptide" evidence="1">
    <location>
        <begin position="1"/>
        <end position="28"/>
    </location>
</feature>
<dbReference type="AlphaFoldDB" id="A0A932CMG7"/>
<evidence type="ECO:0000256" key="1">
    <source>
        <dbReference type="SAM" id="SignalP"/>
    </source>
</evidence>
<dbReference type="SUPFAM" id="SSF49503">
    <property type="entry name" value="Cupredoxins"/>
    <property type="match status" value="1"/>
</dbReference>
<reference evidence="2" key="1">
    <citation type="submission" date="2020-07" db="EMBL/GenBank/DDBJ databases">
        <title>Huge and variable diversity of episymbiotic CPR bacteria and DPANN archaea in groundwater ecosystems.</title>
        <authorList>
            <person name="He C.Y."/>
            <person name="Keren R."/>
            <person name="Whittaker M."/>
            <person name="Farag I.F."/>
            <person name="Doudna J."/>
            <person name="Cate J.H.D."/>
            <person name="Banfield J.F."/>
        </authorList>
    </citation>
    <scope>NUCLEOTIDE SEQUENCE</scope>
    <source>
        <strain evidence="2">NC_groundwater_672_Ag_B-0.1um_62_36</strain>
    </source>
</reference>
<keyword evidence="1" id="KW-0732">Signal</keyword>
<sequence length="186" mass="20265">MKNSTRSLAALWGLLLAMALLVPTVAYASPPDVIVKFGLEDTTGPANHVLVPDEVTIQVGGKVAFEMHGFHQVTIYKVDASTTRDDIGADISRGANYVITDAAGAFIVDTAKRDFEHPLTIHDHVTSPLLVQGTNPFDVNVNMVDRDTTLNIEVTFKQAGRYLVFCAVKPHLDDQMFGFVTVEPEP</sequence>
<evidence type="ECO:0008006" key="4">
    <source>
        <dbReference type="Google" id="ProtNLM"/>
    </source>
</evidence>
<organism evidence="2 3">
    <name type="scientific">Tectimicrobiota bacterium</name>
    <dbReference type="NCBI Taxonomy" id="2528274"/>
    <lineage>
        <taxon>Bacteria</taxon>
        <taxon>Pseudomonadati</taxon>
        <taxon>Nitrospinota/Tectimicrobiota group</taxon>
        <taxon>Candidatus Tectimicrobiota</taxon>
    </lineage>
</organism>
<dbReference type="EMBL" id="JACPRF010000084">
    <property type="protein sequence ID" value="MBI2875791.1"/>
    <property type="molecule type" value="Genomic_DNA"/>
</dbReference>